<dbReference type="EMBL" id="SXFB01000004">
    <property type="protein sequence ID" value="NFV26170.1"/>
    <property type="molecule type" value="Genomic_DNA"/>
</dbReference>
<protein>
    <submittedName>
        <fullName evidence="1">Uncharacterized protein</fullName>
    </submittedName>
</protein>
<dbReference type="AlphaFoldDB" id="A0A846K7W1"/>
<dbReference type="CDD" id="cd11539">
    <property type="entry name" value="NTP-PPase_u2"/>
    <property type="match status" value="1"/>
</dbReference>
<reference evidence="1 2" key="1">
    <citation type="submission" date="2019-04" db="EMBL/GenBank/DDBJ databases">
        <title>Genome sequencing of Clostridium botulinum Groups I-IV and Clostridium butyricum.</title>
        <authorList>
            <person name="Brunt J."/>
            <person name="Van Vliet A.H.M."/>
            <person name="Stringer S.C."/>
            <person name="Carter A.T."/>
            <person name="Peck M.W."/>
        </authorList>
    </citation>
    <scope>NUCLEOTIDE SEQUENCE [LARGE SCALE GENOMIC DNA]</scope>
    <source>
        <strain evidence="1 2">BL81</strain>
    </source>
</reference>
<dbReference type="RefSeq" id="WP_003371327.1">
    <property type="nucleotide sequence ID" value="NZ_JAMXVV010000001.1"/>
</dbReference>
<comment type="caution">
    <text evidence="1">The sequence shown here is derived from an EMBL/GenBank/DDBJ whole genome shotgun (WGS) entry which is preliminary data.</text>
</comment>
<evidence type="ECO:0000313" key="2">
    <source>
        <dbReference type="Proteomes" id="UP000486903"/>
    </source>
</evidence>
<dbReference type="Proteomes" id="UP000486903">
    <property type="component" value="Unassembled WGS sequence"/>
</dbReference>
<sequence>MIQLLEKISNDHAILICKKAIENFGEAIQKVVAMEECSELIQALIDFKNGNSHNVEEEIADVEIICTQLEIMHNADKIKEFDRRAFAIEPNKITDRLLSVKSLNQF</sequence>
<organism evidence="1 2">
    <name type="scientific">Clostridium botulinum</name>
    <dbReference type="NCBI Taxonomy" id="1491"/>
    <lineage>
        <taxon>Bacteria</taxon>
        <taxon>Bacillati</taxon>
        <taxon>Bacillota</taxon>
        <taxon>Clostridia</taxon>
        <taxon>Eubacteriales</taxon>
        <taxon>Clostridiaceae</taxon>
        <taxon>Clostridium</taxon>
    </lineage>
</organism>
<evidence type="ECO:0000313" key="1">
    <source>
        <dbReference type="EMBL" id="NFV26170.1"/>
    </source>
</evidence>
<accession>A0A846K7W1</accession>
<gene>
    <name evidence="1" type="ORF">FDG31_08240</name>
</gene>
<name>A0A846K7W1_CLOBO</name>
<proteinExistence type="predicted"/>